<reference evidence="2 3" key="1">
    <citation type="submission" date="2016-10" db="EMBL/GenBank/DDBJ databases">
        <authorList>
            <person name="de Groot N.N."/>
        </authorList>
    </citation>
    <scope>NUCLEOTIDE SEQUENCE [LARGE SCALE GENOMIC DNA]</scope>
    <source>
        <strain evidence="2 3">CGMCC 1.3801</strain>
    </source>
</reference>
<sequence length="87" mass="10153">MKKAVGYFLRIFSVFFFMILIVQVFKVLFIDEVEKEETAFKVGYYFGAFLITALFSWLCHKMYKFSGKLIASKKVSNEVDDIGKDNI</sequence>
<dbReference type="Proteomes" id="UP000182124">
    <property type="component" value="Unassembled WGS sequence"/>
</dbReference>
<organism evidence="2 3">
    <name type="scientific">Flavobacterium saliperosum</name>
    <dbReference type="NCBI Taxonomy" id="329186"/>
    <lineage>
        <taxon>Bacteria</taxon>
        <taxon>Pseudomonadati</taxon>
        <taxon>Bacteroidota</taxon>
        <taxon>Flavobacteriia</taxon>
        <taxon>Flavobacteriales</taxon>
        <taxon>Flavobacteriaceae</taxon>
        <taxon>Flavobacterium</taxon>
    </lineage>
</organism>
<evidence type="ECO:0008006" key="4">
    <source>
        <dbReference type="Google" id="ProtNLM"/>
    </source>
</evidence>
<keyword evidence="1" id="KW-0812">Transmembrane</keyword>
<evidence type="ECO:0000313" key="2">
    <source>
        <dbReference type="EMBL" id="SCX05144.1"/>
    </source>
</evidence>
<dbReference type="RefSeq" id="WP_023576355.1">
    <property type="nucleotide sequence ID" value="NZ_CBCSBQ010000014.1"/>
</dbReference>
<dbReference type="EMBL" id="FMTY01000002">
    <property type="protein sequence ID" value="SCX05144.1"/>
    <property type="molecule type" value="Genomic_DNA"/>
</dbReference>
<evidence type="ECO:0000256" key="1">
    <source>
        <dbReference type="SAM" id="Phobius"/>
    </source>
</evidence>
<keyword evidence="1" id="KW-0472">Membrane</keyword>
<evidence type="ECO:0000313" key="3">
    <source>
        <dbReference type="Proteomes" id="UP000182124"/>
    </source>
</evidence>
<accession>A0A1G4VDL2</accession>
<keyword evidence="1" id="KW-1133">Transmembrane helix</keyword>
<protein>
    <recommendedName>
        <fullName evidence="4">2TM domain-containing protein</fullName>
    </recommendedName>
</protein>
<dbReference type="AlphaFoldDB" id="A0A1G4VDL2"/>
<gene>
    <name evidence="2" type="ORF">SAMN02927925_00757</name>
</gene>
<proteinExistence type="predicted"/>
<feature type="transmembrane region" description="Helical" evidence="1">
    <location>
        <begin position="7"/>
        <end position="30"/>
    </location>
</feature>
<name>A0A1G4VDL2_9FLAO</name>
<feature type="transmembrane region" description="Helical" evidence="1">
    <location>
        <begin position="42"/>
        <end position="59"/>
    </location>
</feature>